<reference evidence="2" key="1">
    <citation type="submission" date="2023-02" db="EMBL/GenBank/DDBJ databases">
        <title>Description of Herbaspirillum huttiense subsp. nephrolepsisexaltata and Herbaspirillum huttiense subsp. lycopersicon.</title>
        <authorList>
            <person name="Poudel M."/>
            <person name="Sharma A."/>
            <person name="Goss E."/>
            <person name="Tapia J.H."/>
            <person name="Harmon C.M."/>
            <person name="Jones J.B."/>
        </authorList>
    </citation>
    <scope>NUCLEOTIDE SEQUENCE</scope>
    <source>
        <strain evidence="2">NC40101</strain>
    </source>
</reference>
<evidence type="ECO:0000313" key="2">
    <source>
        <dbReference type="EMBL" id="MDT0338826.1"/>
    </source>
</evidence>
<gene>
    <name evidence="2" type="ORF">RJN63_18470</name>
</gene>
<evidence type="ECO:0000256" key="1">
    <source>
        <dbReference type="SAM" id="MobiDB-lite"/>
    </source>
</evidence>
<dbReference type="AlphaFoldDB" id="A0AAE4K9K9"/>
<protein>
    <submittedName>
        <fullName evidence="2">Uncharacterized protein</fullName>
    </submittedName>
</protein>
<organism evidence="2">
    <name type="scientific">Herbaspirillum huttiense subsp. nephrolepidis</name>
    <dbReference type="NCBI Taxonomy" id="3075126"/>
    <lineage>
        <taxon>Bacteria</taxon>
        <taxon>Pseudomonadati</taxon>
        <taxon>Pseudomonadota</taxon>
        <taxon>Betaproteobacteria</taxon>
        <taxon>Burkholderiales</taxon>
        <taxon>Oxalobacteraceae</taxon>
        <taxon>Herbaspirillum</taxon>
    </lineage>
</organism>
<proteinExistence type="predicted"/>
<accession>A0AAE4K9K9</accession>
<dbReference type="RefSeq" id="WP_310838915.1">
    <property type="nucleotide sequence ID" value="NZ_JAVLSM010000022.1"/>
</dbReference>
<name>A0AAE4K9K9_9BURK</name>
<comment type="caution">
    <text evidence="2">The sequence shown here is derived from an EMBL/GenBank/DDBJ whole genome shotgun (WGS) entry which is preliminary data.</text>
</comment>
<feature type="region of interest" description="Disordered" evidence="1">
    <location>
        <begin position="33"/>
        <end position="58"/>
    </location>
</feature>
<sequence>MSRKIGDGRNLWQPGNEDLPMLVERLHAQREDHAWLSMPERPDTGPSRLPAPSDDPLIPLPQLTDADYWSSALTLSPDWFSHADALKRSPRH</sequence>
<dbReference type="EMBL" id="JAVRAA010000010">
    <property type="protein sequence ID" value="MDT0338826.1"/>
    <property type="molecule type" value="Genomic_DNA"/>
</dbReference>